<dbReference type="Proteomes" id="UP000179769">
    <property type="component" value="Unassembled WGS sequence"/>
</dbReference>
<dbReference type="EMBL" id="MAXA01000283">
    <property type="protein sequence ID" value="OHV19236.1"/>
    <property type="molecule type" value="Genomic_DNA"/>
</dbReference>
<reference evidence="2" key="1">
    <citation type="submission" date="2016-07" db="EMBL/GenBank/DDBJ databases">
        <title>Frankia sp. NRRL B-16219 Genome sequencing.</title>
        <authorList>
            <person name="Ghodhbane-Gtari F."/>
            <person name="Swanson E."/>
            <person name="Gueddou A."/>
            <person name="Louati M."/>
            <person name="Nouioui I."/>
            <person name="Hezbri K."/>
            <person name="Abebe-Akele F."/>
            <person name="Simpson S."/>
            <person name="Morris K."/>
            <person name="Thomas K."/>
            <person name="Gtari M."/>
            <person name="Tisa L.S."/>
        </authorList>
    </citation>
    <scope>NUCLEOTIDE SEQUENCE [LARGE SCALE GENOMIC DNA]</scope>
    <source>
        <strain evidence="2">NRRL B-16219</strain>
    </source>
</reference>
<name>A0A1S1PD77_9ACTN</name>
<dbReference type="NCBIfam" id="TIGR01869">
    <property type="entry name" value="casC_Cse4"/>
    <property type="match status" value="1"/>
</dbReference>
<protein>
    <submittedName>
        <fullName evidence="1">Type I-E CRISPR-associated protein Cas7/Cse4/CasC</fullName>
    </submittedName>
</protein>
<evidence type="ECO:0000313" key="2">
    <source>
        <dbReference type="Proteomes" id="UP000179769"/>
    </source>
</evidence>
<proteinExistence type="predicted"/>
<dbReference type="Pfam" id="PF09344">
    <property type="entry name" value="Cas_CT1975"/>
    <property type="match status" value="1"/>
</dbReference>
<comment type="caution">
    <text evidence="1">The sequence shown here is derived from an EMBL/GenBank/DDBJ whole genome shotgun (WGS) entry which is preliminary data.</text>
</comment>
<gene>
    <name evidence="1" type="ORF">BBK14_29450</name>
</gene>
<dbReference type="AlphaFoldDB" id="A0A1S1PD77"/>
<keyword evidence="2" id="KW-1185">Reference proteome</keyword>
<evidence type="ECO:0000313" key="1">
    <source>
        <dbReference type="EMBL" id="OHV19236.1"/>
    </source>
</evidence>
<organism evidence="1 2">
    <name type="scientific">Parafrankia soli</name>
    <dbReference type="NCBI Taxonomy" id="2599596"/>
    <lineage>
        <taxon>Bacteria</taxon>
        <taxon>Bacillati</taxon>
        <taxon>Actinomycetota</taxon>
        <taxon>Actinomycetes</taxon>
        <taxon>Frankiales</taxon>
        <taxon>Frankiaceae</taxon>
        <taxon>Parafrankia</taxon>
    </lineage>
</organism>
<sequence length="382" mass="40522">MRMCTYVDVHILQTVPPSNLNRDDAGTPKQATYGGVKRARVSSQAWKRATRTAFAGLVDPATLGTRTKKISALLAEQIVARGGLAPDAAVRIATSVLAELDIKPGKKAAETAYLLFFGRPQLERLIDLVEADLPRLAGLDDAALAEAVKGVSVRETLGAGHPIDVALFGRMVADLPGLNVEAATQVAHALSTHATEVEFDYYTAVDDENPKEDTGAGMIGTVEFQSATLYRFATVGLHQLVDNLGGDVEAAVDALRVFLTAFTTSMPTGHENSFAHRTTPSLLTVTLRADQPVNLVSAFEQPIRANGHGVLAGSIDQLANELASTTDLWGLRPELVVSTYRTPDTADRATTLATALGAPVPFGQVVDTVTAAARDRLTTTAR</sequence>
<accession>A0A1S1PD77</accession>
<dbReference type="InterPro" id="IPR010148">
    <property type="entry name" value="CRISPR-assoc_prot_CT1975"/>
</dbReference>